<evidence type="ECO:0000313" key="2">
    <source>
        <dbReference type="Proteomes" id="UP000887565"/>
    </source>
</evidence>
<proteinExistence type="predicted"/>
<feature type="region of interest" description="Disordered" evidence="1">
    <location>
        <begin position="1"/>
        <end position="21"/>
    </location>
</feature>
<reference evidence="3" key="1">
    <citation type="submission" date="2022-11" db="UniProtKB">
        <authorList>
            <consortium name="WormBaseParasite"/>
        </authorList>
    </citation>
    <scope>IDENTIFICATION</scope>
</reference>
<accession>A0A915JV53</accession>
<name>A0A915JV53_ROMCU</name>
<protein>
    <submittedName>
        <fullName evidence="3">Uncharacterized protein</fullName>
    </submittedName>
</protein>
<evidence type="ECO:0000256" key="1">
    <source>
        <dbReference type="SAM" id="MobiDB-lite"/>
    </source>
</evidence>
<organism evidence="2 3">
    <name type="scientific">Romanomermis culicivorax</name>
    <name type="common">Nematode worm</name>
    <dbReference type="NCBI Taxonomy" id="13658"/>
    <lineage>
        <taxon>Eukaryota</taxon>
        <taxon>Metazoa</taxon>
        <taxon>Ecdysozoa</taxon>
        <taxon>Nematoda</taxon>
        <taxon>Enoplea</taxon>
        <taxon>Dorylaimia</taxon>
        <taxon>Mermithida</taxon>
        <taxon>Mermithoidea</taxon>
        <taxon>Mermithidae</taxon>
        <taxon>Romanomermis</taxon>
    </lineage>
</organism>
<evidence type="ECO:0000313" key="3">
    <source>
        <dbReference type="WBParaSite" id="nRc.2.0.1.t30171-RA"/>
    </source>
</evidence>
<dbReference type="WBParaSite" id="nRc.2.0.1.t30171-RA">
    <property type="protein sequence ID" value="nRc.2.0.1.t30171-RA"/>
    <property type="gene ID" value="nRc.2.0.1.g30171"/>
</dbReference>
<keyword evidence="2" id="KW-1185">Reference proteome</keyword>
<sequence>MKPKNSLTSEERDLTISGNKGYRPVSSQISHIAGIGMKNWSNVLDDYWTNIVNNSIDGVVLFSLGSITNTEGMPEKWKILGE</sequence>
<dbReference type="AlphaFoldDB" id="A0A915JV53"/>
<dbReference type="Proteomes" id="UP000887565">
    <property type="component" value="Unplaced"/>
</dbReference>